<keyword evidence="6 14" id="KW-0732">Signal</keyword>
<evidence type="ECO:0000256" key="2">
    <source>
        <dbReference type="ARBA" id="ARBA00009592"/>
    </source>
</evidence>
<dbReference type="Gene3D" id="3.80.10.10">
    <property type="entry name" value="Ribonuclease Inhibitor"/>
    <property type="match status" value="3"/>
</dbReference>
<dbReference type="InterPro" id="IPR032675">
    <property type="entry name" value="LRR_dom_sf"/>
</dbReference>
<evidence type="ECO:0000256" key="10">
    <source>
        <dbReference type="ARBA" id="ARBA00023170"/>
    </source>
</evidence>
<feature type="region of interest" description="Disordered" evidence="12">
    <location>
        <begin position="613"/>
        <end position="633"/>
    </location>
</feature>
<dbReference type="SMART" id="SM00365">
    <property type="entry name" value="LRR_SD22"/>
    <property type="match status" value="4"/>
</dbReference>
<protein>
    <submittedName>
        <fullName evidence="16">LRR receptor-like serine/threonine-protein kinase ERECTA</fullName>
    </submittedName>
</protein>
<dbReference type="SMART" id="SM00369">
    <property type="entry name" value="LRR_TYP"/>
    <property type="match status" value="7"/>
</dbReference>
<keyword evidence="5 13" id="KW-0812">Transmembrane</keyword>
<feature type="chain" id="PRO_5018531978" evidence="14">
    <location>
        <begin position="25"/>
        <end position="689"/>
    </location>
</feature>
<comment type="caution">
    <text evidence="16">The sequence shown here is derived from an EMBL/GenBank/DDBJ whole genome shotgun (WGS) entry which is preliminary data.</text>
</comment>
<evidence type="ECO:0000256" key="7">
    <source>
        <dbReference type="ARBA" id="ARBA00022737"/>
    </source>
</evidence>
<dbReference type="Proteomes" id="UP000283530">
    <property type="component" value="Unassembled WGS sequence"/>
</dbReference>
<feature type="signal peptide" evidence="14">
    <location>
        <begin position="1"/>
        <end position="24"/>
    </location>
</feature>
<dbReference type="Pfam" id="PF00560">
    <property type="entry name" value="LRR_1"/>
    <property type="match status" value="4"/>
</dbReference>
<dbReference type="Pfam" id="PF13855">
    <property type="entry name" value="LRR_8"/>
    <property type="match status" value="2"/>
</dbReference>
<sequence>MVNLGESCSALVLFVSVSWCFCWGDGCLKEERSALLQIKGSINHPNGSALSSWVGEDCCQWEEIECDPFTSNVVGIKIYGMREEGLGKWYPNASLFSQFKELSQVDLSQNQIGGQDIIQAFCGLKKLKSMDLSYNSIEGGVDPCLGGITSLARLHLSNNQFKGNIPSTIFSNLTSIEEIDISNNKLDGALSFSMFANLSKLSFLDLSNNYQLEVETESPTWAPSFQLHSLYLSNCNLNRQSGSAIPTFLSAQYTLQVLDLSHNLLMQAIPSWLLYNASSYLRLRNNTLGGPFPWPLHNMTSPLLELDVSVNHVHGILPQDMGIYFPNLRRLNMSANALQGSIPSSFGEKKIDLQILDLSSNNFTGEIPHGLTRNSTKLIYLNLSNNKLRGEMLRNDSNLVMLRFLRLNSNLSTAIRGQPFSRQCPKAAVCQMQNLQFLDLSNNNLFGHVPSCLNNITFWTRESQILSNSGRRTSFQQTNGLTVDFITKGILYTYEGAPRSLMIGIDMSSNQLTGDIPMEMGDLRVLRSLNLSNNLLMGTIPITFQNLDNLESLDLSHNKLSGKIPREMTRIPFLSTFRVAFNNLSGEIPSDQQFRTFDESSYVGNEGLCGPPLGRNCSSNNPGGGDDEEEEGEESSRIIDQTLFFYLYVAASFALGFWGWIAFLFFHRGWRQRFFGIVDRYVRCPRCAL</sequence>
<keyword evidence="7" id="KW-0677">Repeat</keyword>
<dbReference type="PANTHER" id="PTHR48062:SF51">
    <property type="entry name" value="LRR RECEPTOR-LIKE SERINE_THREONINE-PROTEIN KINASE ERL1"/>
    <property type="match status" value="1"/>
</dbReference>
<keyword evidence="8 13" id="KW-1133">Transmembrane helix</keyword>
<evidence type="ECO:0000256" key="13">
    <source>
        <dbReference type="SAM" id="Phobius"/>
    </source>
</evidence>
<keyword evidence="16" id="KW-0808">Transferase</keyword>
<keyword evidence="9 13" id="KW-0472">Membrane</keyword>
<dbReference type="PRINTS" id="PR00019">
    <property type="entry name" value="LEURICHRPT"/>
</dbReference>
<dbReference type="Pfam" id="PF08263">
    <property type="entry name" value="LRRNT_2"/>
    <property type="match status" value="1"/>
</dbReference>
<dbReference type="OrthoDB" id="1060944at2759"/>
<feature type="transmembrane region" description="Helical" evidence="13">
    <location>
        <begin position="643"/>
        <end position="666"/>
    </location>
</feature>
<evidence type="ECO:0000256" key="14">
    <source>
        <dbReference type="SAM" id="SignalP"/>
    </source>
</evidence>
<evidence type="ECO:0000313" key="17">
    <source>
        <dbReference type="Proteomes" id="UP000283530"/>
    </source>
</evidence>
<evidence type="ECO:0000313" key="16">
    <source>
        <dbReference type="EMBL" id="RWR87270.1"/>
    </source>
</evidence>
<dbReference type="AlphaFoldDB" id="A0A3S3PBL3"/>
<evidence type="ECO:0000256" key="12">
    <source>
        <dbReference type="SAM" id="MobiDB-lite"/>
    </source>
</evidence>
<proteinExistence type="inferred from homology"/>
<dbReference type="GO" id="GO:0005886">
    <property type="term" value="C:plasma membrane"/>
    <property type="evidence" value="ECO:0007669"/>
    <property type="project" value="UniProtKB-SubCell"/>
</dbReference>
<evidence type="ECO:0000256" key="11">
    <source>
        <dbReference type="ARBA" id="ARBA00023180"/>
    </source>
</evidence>
<dbReference type="InterPro" id="IPR003591">
    <property type="entry name" value="Leu-rich_rpt_typical-subtyp"/>
</dbReference>
<keyword evidence="11" id="KW-0325">Glycoprotein</keyword>
<dbReference type="InterPro" id="IPR051502">
    <property type="entry name" value="RLP_Defense_Trigger"/>
</dbReference>
<feature type="domain" description="Leucine-rich repeat-containing N-terminal plant-type" evidence="15">
    <location>
        <begin position="29"/>
        <end position="67"/>
    </location>
</feature>
<dbReference type="InterPro" id="IPR013210">
    <property type="entry name" value="LRR_N_plant-typ"/>
</dbReference>
<evidence type="ECO:0000256" key="1">
    <source>
        <dbReference type="ARBA" id="ARBA00004251"/>
    </source>
</evidence>
<evidence type="ECO:0000256" key="5">
    <source>
        <dbReference type="ARBA" id="ARBA00022692"/>
    </source>
</evidence>
<dbReference type="FunFam" id="3.80.10.10:FF:000213">
    <property type="entry name" value="Tyrosine-sulfated glycopeptide receptor 1"/>
    <property type="match status" value="1"/>
</dbReference>
<keyword evidence="17" id="KW-1185">Reference proteome</keyword>
<keyword evidence="4" id="KW-0433">Leucine-rich repeat</keyword>
<gene>
    <name evidence="16" type="ORF">CKAN_01620700</name>
</gene>
<evidence type="ECO:0000256" key="6">
    <source>
        <dbReference type="ARBA" id="ARBA00022729"/>
    </source>
</evidence>
<name>A0A3S3PBL3_9MAGN</name>
<dbReference type="FunFam" id="3.80.10.10:FF:000041">
    <property type="entry name" value="LRR receptor-like serine/threonine-protein kinase ERECTA"/>
    <property type="match status" value="1"/>
</dbReference>
<keyword evidence="10 16" id="KW-0675">Receptor</keyword>
<dbReference type="GO" id="GO:0016301">
    <property type="term" value="F:kinase activity"/>
    <property type="evidence" value="ECO:0007669"/>
    <property type="project" value="UniProtKB-KW"/>
</dbReference>
<evidence type="ECO:0000256" key="8">
    <source>
        <dbReference type="ARBA" id="ARBA00022989"/>
    </source>
</evidence>
<comment type="subcellular location">
    <subcellularLocation>
        <location evidence="1">Cell membrane</location>
        <topology evidence="1">Single-pass type I membrane protein</topology>
    </subcellularLocation>
</comment>
<dbReference type="PROSITE" id="PS51450">
    <property type="entry name" value="LRR"/>
    <property type="match status" value="1"/>
</dbReference>
<evidence type="ECO:0000256" key="3">
    <source>
        <dbReference type="ARBA" id="ARBA00022475"/>
    </source>
</evidence>
<dbReference type="EMBL" id="QPKB01000006">
    <property type="protein sequence ID" value="RWR87270.1"/>
    <property type="molecule type" value="Genomic_DNA"/>
</dbReference>
<dbReference type="FunFam" id="3.80.10.10:FF:000400">
    <property type="entry name" value="Nuclear pore complex protein NUP107"/>
    <property type="match status" value="1"/>
</dbReference>
<reference evidence="16 17" key="1">
    <citation type="journal article" date="2019" name="Nat. Plants">
        <title>Stout camphor tree genome fills gaps in understanding of flowering plant genome evolution.</title>
        <authorList>
            <person name="Chaw S.M."/>
            <person name="Liu Y.C."/>
            <person name="Wu Y.W."/>
            <person name="Wang H.Y."/>
            <person name="Lin C.I."/>
            <person name="Wu C.S."/>
            <person name="Ke H.M."/>
            <person name="Chang L.Y."/>
            <person name="Hsu C.Y."/>
            <person name="Yang H.T."/>
            <person name="Sudianto E."/>
            <person name="Hsu M.H."/>
            <person name="Wu K.P."/>
            <person name="Wang L.N."/>
            <person name="Leebens-Mack J.H."/>
            <person name="Tsai I.J."/>
        </authorList>
    </citation>
    <scope>NUCLEOTIDE SEQUENCE [LARGE SCALE GENOMIC DNA]</scope>
    <source>
        <strain evidence="17">cv. Chaw 1501</strain>
        <tissue evidence="16">Young leaves</tissue>
    </source>
</reference>
<keyword evidence="3" id="KW-1003">Cell membrane</keyword>
<comment type="similarity">
    <text evidence="2">Belongs to the RLP family.</text>
</comment>
<dbReference type="InterPro" id="IPR001611">
    <property type="entry name" value="Leu-rich_rpt"/>
</dbReference>
<evidence type="ECO:0000256" key="9">
    <source>
        <dbReference type="ARBA" id="ARBA00023136"/>
    </source>
</evidence>
<organism evidence="16 17">
    <name type="scientific">Cinnamomum micranthum f. kanehirae</name>
    <dbReference type="NCBI Taxonomy" id="337451"/>
    <lineage>
        <taxon>Eukaryota</taxon>
        <taxon>Viridiplantae</taxon>
        <taxon>Streptophyta</taxon>
        <taxon>Embryophyta</taxon>
        <taxon>Tracheophyta</taxon>
        <taxon>Spermatophyta</taxon>
        <taxon>Magnoliopsida</taxon>
        <taxon>Magnoliidae</taxon>
        <taxon>Laurales</taxon>
        <taxon>Lauraceae</taxon>
        <taxon>Cinnamomum</taxon>
    </lineage>
</organism>
<keyword evidence="16" id="KW-0418">Kinase</keyword>
<dbReference type="PANTHER" id="PTHR48062">
    <property type="entry name" value="RECEPTOR-LIKE PROTEIN 14"/>
    <property type="match status" value="1"/>
</dbReference>
<accession>A0A3S3PBL3</accession>
<evidence type="ECO:0000256" key="4">
    <source>
        <dbReference type="ARBA" id="ARBA00022614"/>
    </source>
</evidence>
<dbReference type="SUPFAM" id="SSF52058">
    <property type="entry name" value="L domain-like"/>
    <property type="match status" value="2"/>
</dbReference>
<dbReference type="STRING" id="337451.A0A3S3PBL3"/>
<evidence type="ECO:0000259" key="15">
    <source>
        <dbReference type="Pfam" id="PF08263"/>
    </source>
</evidence>